<comment type="caution">
    <text evidence="1">The sequence shown here is derived from an EMBL/GenBank/DDBJ whole genome shotgun (WGS) entry which is preliminary data.</text>
</comment>
<dbReference type="EMBL" id="JARKNE010000009">
    <property type="protein sequence ID" value="KAK5802400.1"/>
    <property type="molecule type" value="Genomic_DNA"/>
</dbReference>
<proteinExistence type="predicted"/>
<name>A0ABR0NM38_GOSAR</name>
<protein>
    <submittedName>
        <fullName evidence="1">Uncharacterized protein</fullName>
    </submittedName>
</protein>
<organism evidence="1 2">
    <name type="scientific">Gossypium arboreum</name>
    <name type="common">Tree cotton</name>
    <name type="synonym">Gossypium nanking</name>
    <dbReference type="NCBI Taxonomy" id="29729"/>
    <lineage>
        <taxon>Eukaryota</taxon>
        <taxon>Viridiplantae</taxon>
        <taxon>Streptophyta</taxon>
        <taxon>Embryophyta</taxon>
        <taxon>Tracheophyta</taxon>
        <taxon>Spermatophyta</taxon>
        <taxon>Magnoliopsida</taxon>
        <taxon>eudicotyledons</taxon>
        <taxon>Gunneridae</taxon>
        <taxon>Pentapetalae</taxon>
        <taxon>rosids</taxon>
        <taxon>malvids</taxon>
        <taxon>Malvales</taxon>
        <taxon>Malvaceae</taxon>
        <taxon>Malvoideae</taxon>
        <taxon>Gossypium</taxon>
    </lineage>
</organism>
<keyword evidence="2" id="KW-1185">Reference proteome</keyword>
<reference evidence="1 2" key="1">
    <citation type="submission" date="2023-03" db="EMBL/GenBank/DDBJ databases">
        <title>WGS of Gossypium arboreum.</title>
        <authorList>
            <person name="Yu D."/>
        </authorList>
    </citation>
    <scope>NUCLEOTIDE SEQUENCE [LARGE SCALE GENOMIC DNA]</scope>
    <source>
        <tissue evidence="1">Leaf</tissue>
    </source>
</reference>
<evidence type="ECO:0000313" key="1">
    <source>
        <dbReference type="EMBL" id="KAK5802400.1"/>
    </source>
</evidence>
<gene>
    <name evidence="1" type="ORF">PVK06_029991</name>
</gene>
<evidence type="ECO:0000313" key="2">
    <source>
        <dbReference type="Proteomes" id="UP001358586"/>
    </source>
</evidence>
<dbReference type="Proteomes" id="UP001358586">
    <property type="component" value="Chromosome 9"/>
</dbReference>
<accession>A0ABR0NM38</accession>
<sequence>MEGGLGFKELEMLNLDLLEKQYWRKGLRECGLKVAWLKIMSQLKMRVSALLNGLPLKFDHVVSIITTSRVPFDLQGIVTSLLDAEVRQHTHLSQAPPFFFFALACGFYKEYSFDEEKLVVVPGCKGSKAEAMEFVMVEMFKEKTRLVGGMSNDHSKLDTDMKSNFILPMTKASSRIPILVLIAHIRSESDYIIFYQKAWLAKQKALEKMHSRWEQSYNELGNGVRYWSRLSSLLDPTVELSVERTVQTSYKWHATVGDFKHFVIHAHMQLLHVPQNV</sequence>